<evidence type="ECO:0008006" key="15">
    <source>
        <dbReference type="Google" id="ProtNLM"/>
    </source>
</evidence>
<dbReference type="PANTHER" id="PTHR13018:SF5">
    <property type="entry name" value="RE44586P"/>
    <property type="match status" value="1"/>
</dbReference>
<feature type="coiled-coil region" evidence="7">
    <location>
        <begin position="374"/>
        <end position="401"/>
    </location>
</feature>
<sequence length="937" mass="108527">MSNITTTTDPLPDTTSMTDIIDPKCRNYYYNNTGILIKDFEGIPENLLINFCAWFGLLLLFTFLRKIGDYGRFGLLKNDEERRLLEPKIRRYKYGLGIFDQFLLGRWSAKFFSKLNMDDALSTTSDLENIDETSRNQRPNDLARSNSTISQDFTHASEYKENKFFSWIVHMFKLKDKHINEKCGKDAIYYLVFQRYLIVYLFIVTIMSISILLPINLHGTLYPQRVFGSTTIVNVVPSDPVLWVHLVLSWIFFALGIIFMIQFSKRMEYSESDYVSRTVLITNYPSKHAKKEYIYKHFEEAYPELVITDVQFAYDVNKLNKLDRRKQAMSIGKITSEKIYEQTGERPLMHPFHFGSFVELCCCCCTKCCCKQENNRLTDSIEFYTKNVNHLTERINHEREKCLKKPLGILFVTFEDQSMADKFLKHYRFGLIGNIIHSSCISNKCSKCFLFQDLVKPSSLSDKINSEFWGARYAPAPNNIKWENISKYGIMWWFRCILINLILIILMIFFTTPSILMARAGSWAKIFDAQFIAKYLPVLPTVGLTSINALFEWLNNKKDEDNIKWKCVSENGAFFLKYVTTCSLIGTALDLIRLPELFLYVVRMFYSRSSAERLAVRMKAAFEFDYGVQYAWILTVFTVTLCFSVVCPLITPFGLVYLILKHLVDRYNIYFAYISTKVDKNIHKSAVKFALAAFIMLQFCILFFIALRNKGNVVSSSMTTVQLIIIILSCIIYFGSLFFGIFKRFTPFKYRKSENLRTNAQSITTESQNESPYQYINEFSDSNNEIQTVNENVQTTQPTSSDSSPSGSDTTSHSFKTVGKKAKNLILQSPFIPAIIRTSLQDPYSKLDTQSRGSKNKRSFKNQDSVLTQENIDLEVKSNTDYVQDDQETPNYGTLPKSKINENLLFQQEIEPIQGNLMNNFNSQENSKHYVNQAFMD</sequence>
<evidence type="ECO:0000259" key="12">
    <source>
        <dbReference type="Pfam" id="PF14703"/>
    </source>
</evidence>
<evidence type="ECO:0000256" key="8">
    <source>
        <dbReference type="SAM" id="MobiDB-lite"/>
    </source>
</evidence>
<feature type="region of interest" description="Disordered" evidence="8">
    <location>
        <begin position="793"/>
        <end position="815"/>
    </location>
</feature>
<dbReference type="InterPro" id="IPR027815">
    <property type="entry name" value="CSC1/OSCA1-like_cyt"/>
</dbReference>
<dbReference type="OrthoDB" id="1689567at2759"/>
<dbReference type="Pfam" id="PF02714">
    <property type="entry name" value="RSN1_7TM"/>
    <property type="match status" value="1"/>
</dbReference>
<comment type="subcellular location">
    <subcellularLocation>
        <location evidence="1">Membrane</location>
        <topology evidence="1">Multi-pass membrane protein</topology>
    </subcellularLocation>
</comment>
<feature type="domain" description="CSC1/OSCA1-like cytosolic" evidence="12">
    <location>
        <begin position="276"/>
        <end position="484"/>
    </location>
</feature>
<keyword evidence="7" id="KW-0175">Coiled coil</keyword>
<feature type="domain" description="CSC1/OSCA1-like N-terminal transmembrane" evidence="11">
    <location>
        <begin position="152"/>
        <end position="261"/>
    </location>
</feature>
<evidence type="ECO:0000256" key="6">
    <source>
        <dbReference type="ARBA" id="ARBA00023136"/>
    </source>
</evidence>
<dbReference type="InterPro" id="IPR045122">
    <property type="entry name" value="Csc1-like"/>
</dbReference>
<keyword evidence="4 9" id="KW-0812">Transmembrane</keyword>
<feature type="region of interest" description="Disordered" evidence="8">
    <location>
        <begin position="845"/>
        <end position="865"/>
    </location>
</feature>
<accession>A0A813Y817</accession>
<gene>
    <name evidence="13" type="ORF">OXX778_LOCUS10348</name>
</gene>
<keyword evidence="5 9" id="KW-1133">Transmembrane helix</keyword>
<comment type="similarity">
    <text evidence="2">Belongs to the CSC1 (TC 1.A.17) family.</text>
</comment>
<evidence type="ECO:0000256" key="1">
    <source>
        <dbReference type="ARBA" id="ARBA00004141"/>
    </source>
</evidence>
<dbReference type="AlphaFoldDB" id="A0A813Y817"/>
<evidence type="ECO:0000313" key="13">
    <source>
        <dbReference type="EMBL" id="CAF0879635.1"/>
    </source>
</evidence>
<evidence type="ECO:0000256" key="2">
    <source>
        <dbReference type="ARBA" id="ARBA00007779"/>
    </source>
</evidence>
<dbReference type="PANTHER" id="PTHR13018">
    <property type="entry name" value="PROBABLE MEMBRANE PROTEIN DUF221-RELATED"/>
    <property type="match status" value="1"/>
</dbReference>
<keyword evidence="6 9" id="KW-0472">Membrane</keyword>
<feature type="compositionally biased region" description="Low complexity" evidence="8">
    <location>
        <begin position="794"/>
        <end position="814"/>
    </location>
</feature>
<protein>
    <recommendedName>
        <fullName evidence="15">CSC1/OSCA1-like cytosolic domain-containing protein</fullName>
    </recommendedName>
</protein>
<feature type="transmembrane region" description="Helical" evidence="9">
    <location>
        <begin position="719"/>
        <end position="742"/>
    </location>
</feature>
<dbReference type="Pfam" id="PF14703">
    <property type="entry name" value="PHM7_cyt"/>
    <property type="match status" value="1"/>
</dbReference>
<organism evidence="13 14">
    <name type="scientific">Brachionus calyciflorus</name>
    <dbReference type="NCBI Taxonomy" id="104777"/>
    <lineage>
        <taxon>Eukaryota</taxon>
        <taxon>Metazoa</taxon>
        <taxon>Spiralia</taxon>
        <taxon>Gnathifera</taxon>
        <taxon>Rotifera</taxon>
        <taxon>Eurotatoria</taxon>
        <taxon>Monogononta</taxon>
        <taxon>Pseudotrocha</taxon>
        <taxon>Ploima</taxon>
        <taxon>Brachionidae</taxon>
        <taxon>Brachionus</taxon>
    </lineage>
</organism>
<feature type="transmembrane region" description="Helical" evidence="9">
    <location>
        <begin position="630"/>
        <end position="660"/>
    </location>
</feature>
<feature type="transmembrane region" description="Helical" evidence="9">
    <location>
        <begin position="47"/>
        <end position="64"/>
    </location>
</feature>
<evidence type="ECO:0000256" key="5">
    <source>
        <dbReference type="ARBA" id="ARBA00022989"/>
    </source>
</evidence>
<dbReference type="Proteomes" id="UP000663879">
    <property type="component" value="Unassembled WGS sequence"/>
</dbReference>
<feature type="transmembrane region" description="Helical" evidence="9">
    <location>
        <begin position="686"/>
        <end position="707"/>
    </location>
</feature>
<feature type="domain" description="CSC1/OSCA1-like 7TM region" evidence="10">
    <location>
        <begin position="539"/>
        <end position="701"/>
    </location>
</feature>
<dbReference type="Pfam" id="PF13967">
    <property type="entry name" value="RSN1_TM"/>
    <property type="match status" value="1"/>
</dbReference>
<feature type="transmembrane region" description="Helical" evidence="9">
    <location>
        <begin position="492"/>
        <end position="515"/>
    </location>
</feature>
<evidence type="ECO:0000256" key="4">
    <source>
        <dbReference type="ARBA" id="ARBA00022692"/>
    </source>
</evidence>
<proteinExistence type="inferred from homology"/>
<dbReference type="InterPro" id="IPR032880">
    <property type="entry name" value="CSC1/OSCA1-like_N"/>
</dbReference>
<reference evidence="13" key="1">
    <citation type="submission" date="2021-02" db="EMBL/GenBank/DDBJ databases">
        <authorList>
            <person name="Nowell W R."/>
        </authorList>
    </citation>
    <scope>NUCLEOTIDE SEQUENCE</scope>
    <source>
        <strain evidence="13">Ploen Becks lab</strain>
    </source>
</reference>
<evidence type="ECO:0000256" key="3">
    <source>
        <dbReference type="ARBA" id="ARBA00022448"/>
    </source>
</evidence>
<evidence type="ECO:0000256" key="9">
    <source>
        <dbReference type="SAM" id="Phobius"/>
    </source>
</evidence>
<dbReference type="EMBL" id="CAJNOC010001628">
    <property type="protein sequence ID" value="CAF0879635.1"/>
    <property type="molecule type" value="Genomic_DNA"/>
</dbReference>
<dbReference type="GO" id="GO:0005886">
    <property type="term" value="C:plasma membrane"/>
    <property type="evidence" value="ECO:0007669"/>
    <property type="project" value="TreeGrafter"/>
</dbReference>
<evidence type="ECO:0000313" key="14">
    <source>
        <dbReference type="Proteomes" id="UP000663879"/>
    </source>
</evidence>
<dbReference type="GO" id="GO:0005227">
    <property type="term" value="F:calcium-activated cation channel activity"/>
    <property type="evidence" value="ECO:0007669"/>
    <property type="project" value="InterPro"/>
</dbReference>
<evidence type="ECO:0000259" key="10">
    <source>
        <dbReference type="Pfam" id="PF02714"/>
    </source>
</evidence>
<feature type="transmembrane region" description="Helical" evidence="9">
    <location>
        <begin position="575"/>
        <end position="594"/>
    </location>
</feature>
<feature type="transmembrane region" description="Helical" evidence="9">
    <location>
        <begin position="197"/>
        <end position="221"/>
    </location>
</feature>
<feature type="transmembrane region" description="Helical" evidence="9">
    <location>
        <begin position="535"/>
        <end position="554"/>
    </location>
</feature>
<name>A0A813Y817_9BILA</name>
<evidence type="ECO:0000256" key="7">
    <source>
        <dbReference type="SAM" id="Coils"/>
    </source>
</evidence>
<keyword evidence="14" id="KW-1185">Reference proteome</keyword>
<feature type="transmembrane region" description="Helical" evidence="9">
    <location>
        <begin position="241"/>
        <end position="261"/>
    </location>
</feature>
<comment type="caution">
    <text evidence="13">The sequence shown here is derived from an EMBL/GenBank/DDBJ whole genome shotgun (WGS) entry which is preliminary data.</text>
</comment>
<dbReference type="InterPro" id="IPR003864">
    <property type="entry name" value="CSC1/OSCA1-like_7TM"/>
</dbReference>
<evidence type="ECO:0000259" key="11">
    <source>
        <dbReference type="Pfam" id="PF13967"/>
    </source>
</evidence>
<keyword evidence="3" id="KW-0813">Transport</keyword>